<organism evidence="9 12">
    <name type="scientific">Brachyspira aalborgi</name>
    <dbReference type="NCBI Taxonomy" id="29522"/>
    <lineage>
        <taxon>Bacteria</taxon>
        <taxon>Pseudomonadati</taxon>
        <taxon>Spirochaetota</taxon>
        <taxon>Spirochaetia</taxon>
        <taxon>Brachyspirales</taxon>
        <taxon>Brachyspiraceae</taxon>
        <taxon>Brachyspira</taxon>
    </lineage>
</organism>
<proteinExistence type="inferred from homology"/>
<dbReference type="EMBL" id="SAYA01000021">
    <property type="protein sequence ID" value="TXJ25250.1"/>
    <property type="molecule type" value="Genomic_DNA"/>
</dbReference>
<dbReference type="CDD" id="cd16098">
    <property type="entry name" value="FliS"/>
    <property type="match status" value="1"/>
</dbReference>
<evidence type="ECO:0000313" key="10">
    <source>
        <dbReference type="Proteomes" id="UP000322659"/>
    </source>
</evidence>
<dbReference type="EMBL" id="SAYJ01000017">
    <property type="protein sequence ID" value="TXJ56184.1"/>
    <property type="molecule type" value="Genomic_DNA"/>
</dbReference>
<dbReference type="InterPro" id="IPR003713">
    <property type="entry name" value="FliS"/>
</dbReference>
<dbReference type="InterPro" id="IPR036584">
    <property type="entry name" value="FliS_sf"/>
</dbReference>
<keyword evidence="10" id="KW-1185">Reference proteome</keyword>
<dbReference type="PANTHER" id="PTHR34773">
    <property type="entry name" value="FLAGELLAR SECRETION CHAPERONE FLIS"/>
    <property type="match status" value="1"/>
</dbReference>
<dbReference type="PANTHER" id="PTHR34773:SF1">
    <property type="entry name" value="FLAGELLAR SECRETION CHAPERONE FLIS"/>
    <property type="match status" value="1"/>
</dbReference>
<comment type="caution">
    <text evidence="9">The sequence shown here is derived from an EMBL/GenBank/DDBJ whole genome shotgun (WGS) entry which is preliminary data.</text>
</comment>
<gene>
    <name evidence="9" type="primary">fliS</name>
    <name evidence="9" type="ORF">EPJ67_07955</name>
    <name evidence="8" type="ORF">EPJ71_10885</name>
    <name evidence="7" type="ORF">EPJ73_07220</name>
</gene>
<dbReference type="SUPFAM" id="SSF101116">
    <property type="entry name" value="Flagellar export chaperone FliS"/>
    <property type="match status" value="1"/>
</dbReference>
<dbReference type="Gene3D" id="1.20.120.340">
    <property type="entry name" value="Flagellar protein FliS"/>
    <property type="match status" value="1"/>
</dbReference>
<dbReference type="GO" id="GO:0071973">
    <property type="term" value="P:bacterial-type flagellum-dependent cell motility"/>
    <property type="evidence" value="ECO:0007669"/>
    <property type="project" value="TreeGrafter"/>
</dbReference>
<keyword evidence="9" id="KW-0969">Cilium</keyword>
<evidence type="ECO:0000256" key="1">
    <source>
        <dbReference type="ARBA" id="ARBA00004514"/>
    </source>
</evidence>
<feature type="compositionally biased region" description="Low complexity" evidence="6">
    <location>
        <begin position="128"/>
        <end position="139"/>
    </location>
</feature>
<dbReference type="RefSeq" id="WP_021958337.1">
    <property type="nucleotide sequence ID" value="NZ_SAXV01000022.1"/>
</dbReference>
<evidence type="ECO:0000313" key="11">
    <source>
        <dbReference type="Proteomes" id="UP000324336"/>
    </source>
</evidence>
<reference evidence="10 11" key="1">
    <citation type="journal article" date="1992" name="Lakartidningen">
        <title>[Penicillin V and not amoxicillin is the first choice preparation in acute otitis].</title>
        <authorList>
            <person name="Kamme C."/>
            <person name="Lundgren K."/>
            <person name="Prellner K."/>
        </authorList>
    </citation>
    <scope>NUCLEOTIDE SEQUENCE [LARGE SCALE GENOMIC DNA]</scope>
    <source>
        <strain evidence="9 12">PC2777IV</strain>
        <strain evidence="7 11">PC4597II</strain>
        <strain evidence="8 10">PC5099IV</strain>
    </source>
</reference>
<dbReference type="NCBIfam" id="TIGR00208">
    <property type="entry name" value="fliS"/>
    <property type="match status" value="1"/>
</dbReference>
<keyword evidence="9" id="KW-0966">Cell projection</keyword>
<keyword evidence="4" id="KW-1005">Bacterial flagellum biogenesis</keyword>
<evidence type="ECO:0000313" key="8">
    <source>
        <dbReference type="EMBL" id="TXJ31229.1"/>
    </source>
</evidence>
<name>A0A5C8D193_9SPIR</name>
<evidence type="ECO:0000256" key="4">
    <source>
        <dbReference type="ARBA" id="ARBA00022795"/>
    </source>
</evidence>
<evidence type="ECO:0000256" key="5">
    <source>
        <dbReference type="ARBA" id="ARBA00023186"/>
    </source>
</evidence>
<accession>A0A5C8D193</accession>
<evidence type="ECO:0000313" key="9">
    <source>
        <dbReference type="EMBL" id="TXJ56184.1"/>
    </source>
</evidence>
<dbReference type="Pfam" id="PF02561">
    <property type="entry name" value="FliS"/>
    <property type="match status" value="1"/>
</dbReference>
<comment type="similarity">
    <text evidence="2">Belongs to the FliS family.</text>
</comment>
<evidence type="ECO:0000313" key="12">
    <source>
        <dbReference type="Proteomes" id="UP000325013"/>
    </source>
</evidence>
<dbReference type="GO" id="GO:0005829">
    <property type="term" value="C:cytosol"/>
    <property type="evidence" value="ECO:0007669"/>
    <property type="project" value="UniProtKB-SubCell"/>
</dbReference>
<evidence type="ECO:0000256" key="6">
    <source>
        <dbReference type="SAM" id="MobiDB-lite"/>
    </source>
</evidence>
<reference evidence="9" key="2">
    <citation type="submission" date="2019-01" db="EMBL/GenBank/DDBJ databases">
        <authorList>
            <person name="Thorell K."/>
        </authorList>
    </citation>
    <scope>NUCLEOTIDE SEQUENCE</scope>
    <source>
        <strain evidence="9">PC2777IV</strain>
        <strain evidence="7">PC4597II</strain>
        <strain evidence="8">PC5099IV</strain>
    </source>
</reference>
<keyword evidence="5" id="KW-0143">Chaperone</keyword>
<protein>
    <submittedName>
        <fullName evidence="9">Flagellar export chaperone FliS</fullName>
    </submittedName>
</protein>
<feature type="region of interest" description="Disordered" evidence="6">
    <location>
        <begin position="128"/>
        <end position="156"/>
    </location>
</feature>
<dbReference type="Proteomes" id="UP000325013">
    <property type="component" value="Unassembled WGS sequence"/>
</dbReference>
<sequence>MAITDGYQKYKKVEISTASQNRLIVMLYDGAIKFLESACVSMDKKHGTEEAHNNIVKAQEIIYELLSSLNYEAGEIADRLASIYTYMNQKLTEGNISKTKPPILEVIKYLKELKSAWAIVEEKAAKGNIDSNKSQNNKNNNEENSDNSNIKLNTKG</sequence>
<keyword evidence="3" id="KW-0963">Cytoplasm</keyword>
<dbReference type="OrthoDB" id="1524959at2"/>
<evidence type="ECO:0000313" key="7">
    <source>
        <dbReference type="EMBL" id="TXJ25250.1"/>
    </source>
</evidence>
<comment type="subcellular location">
    <subcellularLocation>
        <location evidence="1">Cytoplasm</location>
        <location evidence="1">Cytosol</location>
    </subcellularLocation>
</comment>
<evidence type="ECO:0000256" key="3">
    <source>
        <dbReference type="ARBA" id="ARBA00022490"/>
    </source>
</evidence>
<dbReference type="Proteomes" id="UP000324336">
    <property type="component" value="Unassembled WGS sequence"/>
</dbReference>
<dbReference type="Proteomes" id="UP000322659">
    <property type="component" value="Unassembled WGS sequence"/>
</dbReference>
<dbReference type="AlphaFoldDB" id="A0A5C8D193"/>
<dbReference type="EMBL" id="SAXZ01000014">
    <property type="protein sequence ID" value="TXJ31229.1"/>
    <property type="molecule type" value="Genomic_DNA"/>
</dbReference>
<keyword evidence="9" id="KW-0282">Flagellum</keyword>
<evidence type="ECO:0000256" key="2">
    <source>
        <dbReference type="ARBA" id="ARBA00008787"/>
    </source>
</evidence>
<dbReference type="GO" id="GO:0044780">
    <property type="term" value="P:bacterial-type flagellum assembly"/>
    <property type="evidence" value="ECO:0007669"/>
    <property type="project" value="InterPro"/>
</dbReference>